<feature type="domain" description="LEM" evidence="3">
    <location>
        <begin position="26"/>
        <end position="70"/>
    </location>
</feature>
<dbReference type="CDD" id="cd12934">
    <property type="entry name" value="LEM"/>
    <property type="match status" value="1"/>
</dbReference>
<sequence length="181" mass="20336">MSRIKKLCYHKVQVFLVKMPNLIVDGINISELTDQQLFMSLRNAGVDVGPITGSTRAVYERKLARILQGESYSDDPFENEFDENQCSITDERAWTSIIQVTHRRPVSSTDSPQSVDHHSSPVYGQKRLDDDDGFASGNLRSIQNVEQPSSTRSQLVFLCFSMKTVIIAAVLIVIVLLYLNA</sequence>
<accession>A0ABM1SPY4</accession>
<dbReference type="SUPFAM" id="SSF63451">
    <property type="entry name" value="LEM domain"/>
    <property type="match status" value="1"/>
</dbReference>
<evidence type="ECO:0000256" key="1">
    <source>
        <dbReference type="SAM" id="MobiDB-lite"/>
    </source>
</evidence>
<dbReference type="GeneID" id="106462666"/>
<keyword evidence="4" id="KW-1185">Reference proteome</keyword>
<keyword evidence="2" id="KW-0812">Transmembrane</keyword>
<dbReference type="Pfam" id="PF03020">
    <property type="entry name" value="LEM"/>
    <property type="match status" value="1"/>
</dbReference>
<gene>
    <name evidence="5" type="primary">LOC106462666</name>
</gene>
<reference evidence="5" key="1">
    <citation type="submission" date="2025-08" db="UniProtKB">
        <authorList>
            <consortium name="RefSeq"/>
        </authorList>
    </citation>
    <scope>IDENTIFICATION</scope>
    <source>
        <tissue evidence="5">Muscle</tissue>
    </source>
</reference>
<dbReference type="SMART" id="SM00540">
    <property type="entry name" value="LEM"/>
    <property type="match status" value="1"/>
</dbReference>
<evidence type="ECO:0000313" key="4">
    <source>
        <dbReference type="Proteomes" id="UP000694941"/>
    </source>
</evidence>
<dbReference type="PANTHER" id="PTHR12019:SF9">
    <property type="entry name" value="THYMOPOIETIN"/>
    <property type="match status" value="1"/>
</dbReference>
<protein>
    <submittedName>
        <fullName evidence="5">Uncharacterized protein LOC106462666 isoform X1</fullName>
    </submittedName>
</protein>
<dbReference type="InterPro" id="IPR011015">
    <property type="entry name" value="LEM/LEM-like_dom_sf"/>
</dbReference>
<keyword evidence="2" id="KW-0472">Membrane</keyword>
<feature type="transmembrane region" description="Helical" evidence="2">
    <location>
        <begin position="155"/>
        <end position="179"/>
    </location>
</feature>
<evidence type="ECO:0000256" key="2">
    <source>
        <dbReference type="SAM" id="Phobius"/>
    </source>
</evidence>
<dbReference type="PROSITE" id="PS50954">
    <property type="entry name" value="LEM"/>
    <property type="match status" value="1"/>
</dbReference>
<name>A0ABM1SPY4_LIMPO</name>
<organism evidence="4 5">
    <name type="scientific">Limulus polyphemus</name>
    <name type="common">Atlantic horseshoe crab</name>
    <dbReference type="NCBI Taxonomy" id="6850"/>
    <lineage>
        <taxon>Eukaryota</taxon>
        <taxon>Metazoa</taxon>
        <taxon>Ecdysozoa</taxon>
        <taxon>Arthropoda</taxon>
        <taxon>Chelicerata</taxon>
        <taxon>Merostomata</taxon>
        <taxon>Xiphosura</taxon>
        <taxon>Limulidae</taxon>
        <taxon>Limulus</taxon>
    </lineage>
</organism>
<evidence type="ECO:0000259" key="3">
    <source>
        <dbReference type="PROSITE" id="PS50954"/>
    </source>
</evidence>
<dbReference type="PANTHER" id="PTHR12019">
    <property type="entry name" value="LAMINA-ASSOCIATED POLYPEPTIDE THYMOPOIETIN"/>
    <property type="match status" value="1"/>
</dbReference>
<dbReference type="InterPro" id="IPR051656">
    <property type="entry name" value="LEM_domain"/>
</dbReference>
<dbReference type="Proteomes" id="UP000694941">
    <property type="component" value="Unplaced"/>
</dbReference>
<keyword evidence="2" id="KW-1133">Transmembrane helix</keyword>
<proteinExistence type="predicted"/>
<dbReference type="RefSeq" id="XP_022245690.1">
    <property type="nucleotide sequence ID" value="XM_022389982.1"/>
</dbReference>
<dbReference type="Gene3D" id="1.10.720.40">
    <property type="match status" value="1"/>
</dbReference>
<evidence type="ECO:0000313" key="5">
    <source>
        <dbReference type="RefSeq" id="XP_022245690.1"/>
    </source>
</evidence>
<dbReference type="InterPro" id="IPR003887">
    <property type="entry name" value="LEM_dom"/>
</dbReference>
<feature type="region of interest" description="Disordered" evidence="1">
    <location>
        <begin position="103"/>
        <end position="127"/>
    </location>
</feature>